<dbReference type="EMBL" id="NHYD01003976">
    <property type="protein sequence ID" value="PPQ67191.1"/>
    <property type="molecule type" value="Genomic_DNA"/>
</dbReference>
<dbReference type="Proteomes" id="UP000283269">
    <property type="component" value="Unassembled WGS sequence"/>
</dbReference>
<evidence type="ECO:0000313" key="2">
    <source>
        <dbReference type="Proteomes" id="UP000283269"/>
    </source>
</evidence>
<protein>
    <submittedName>
        <fullName evidence="1">Uncharacterized protein</fullName>
    </submittedName>
</protein>
<evidence type="ECO:0000313" key="1">
    <source>
        <dbReference type="EMBL" id="PPQ67191.1"/>
    </source>
</evidence>
<proteinExistence type="predicted"/>
<sequence length="152" mass="16450">MSLSRWLSITSKNTCVSRGPDILVIHISSASHFARAASVHSALLDPQGGLSLLMNMHGKNWFCGRQDGCPNQKDTAYPLLIGFAPAGVCSGTSNDPASAFTPEKNGGSKQFCPPKPARAFGICRIEDHNLIPLTLSKSDVKHPHRWNDIEIN</sequence>
<organism evidence="1 2">
    <name type="scientific">Psilocybe cyanescens</name>
    <dbReference type="NCBI Taxonomy" id="93625"/>
    <lineage>
        <taxon>Eukaryota</taxon>
        <taxon>Fungi</taxon>
        <taxon>Dikarya</taxon>
        <taxon>Basidiomycota</taxon>
        <taxon>Agaricomycotina</taxon>
        <taxon>Agaricomycetes</taxon>
        <taxon>Agaricomycetidae</taxon>
        <taxon>Agaricales</taxon>
        <taxon>Agaricineae</taxon>
        <taxon>Strophariaceae</taxon>
        <taxon>Psilocybe</taxon>
    </lineage>
</organism>
<dbReference type="AlphaFoldDB" id="A0A409VLQ4"/>
<keyword evidence="2" id="KW-1185">Reference proteome</keyword>
<name>A0A409VLQ4_PSICY</name>
<accession>A0A409VLQ4</accession>
<dbReference type="InParanoid" id="A0A409VLQ4"/>
<reference evidence="1 2" key="1">
    <citation type="journal article" date="2018" name="Evol. Lett.">
        <title>Horizontal gene cluster transfer increased hallucinogenic mushroom diversity.</title>
        <authorList>
            <person name="Reynolds H.T."/>
            <person name="Vijayakumar V."/>
            <person name="Gluck-Thaler E."/>
            <person name="Korotkin H.B."/>
            <person name="Matheny P.B."/>
            <person name="Slot J.C."/>
        </authorList>
    </citation>
    <scope>NUCLEOTIDE SEQUENCE [LARGE SCALE GENOMIC DNA]</scope>
    <source>
        <strain evidence="1 2">2631</strain>
    </source>
</reference>
<gene>
    <name evidence="1" type="ORF">CVT25_005792</name>
</gene>
<comment type="caution">
    <text evidence="1">The sequence shown here is derived from an EMBL/GenBank/DDBJ whole genome shotgun (WGS) entry which is preliminary data.</text>
</comment>